<dbReference type="Proteomes" id="UP001275084">
    <property type="component" value="Unassembled WGS sequence"/>
</dbReference>
<feature type="coiled-coil region" evidence="1">
    <location>
        <begin position="158"/>
        <end position="185"/>
    </location>
</feature>
<protein>
    <submittedName>
        <fullName evidence="4">Uncharacterized protein</fullName>
    </submittedName>
</protein>
<feature type="coiled-coil region" evidence="1">
    <location>
        <begin position="88"/>
        <end position="115"/>
    </location>
</feature>
<dbReference type="EMBL" id="JAUIQD010000004">
    <property type="protein sequence ID" value="KAK3352797.1"/>
    <property type="molecule type" value="Genomic_DNA"/>
</dbReference>
<keyword evidence="5" id="KW-1185">Reference proteome</keyword>
<keyword evidence="3" id="KW-0732">Signal</keyword>
<name>A0AAJ0HI23_9PEZI</name>
<feature type="non-terminal residue" evidence="4">
    <location>
        <position position="221"/>
    </location>
</feature>
<gene>
    <name evidence="4" type="ORF">B0T25DRAFT_455702</name>
</gene>
<evidence type="ECO:0000256" key="2">
    <source>
        <dbReference type="SAM" id="MobiDB-lite"/>
    </source>
</evidence>
<feature type="chain" id="PRO_5042528880" evidence="3">
    <location>
        <begin position="20"/>
        <end position="221"/>
    </location>
</feature>
<accession>A0AAJ0HI23</accession>
<proteinExistence type="predicted"/>
<feature type="signal peptide" evidence="3">
    <location>
        <begin position="1"/>
        <end position="19"/>
    </location>
</feature>
<reference evidence="4" key="2">
    <citation type="submission" date="2023-06" db="EMBL/GenBank/DDBJ databases">
        <authorList>
            <consortium name="Lawrence Berkeley National Laboratory"/>
            <person name="Haridas S."/>
            <person name="Hensen N."/>
            <person name="Bonometti L."/>
            <person name="Westerberg I."/>
            <person name="Brannstrom I.O."/>
            <person name="Guillou S."/>
            <person name="Cros-Aarteil S."/>
            <person name="Calhoun S."/>
            <person name="Kuo A."/>
            <person name="Mondo S."/>
            <person name="Pangilinan J."/>
            <person name="Riley R."/>
            <person name="Labutti K."/>
            <person name="Andreopoulos B."/>
            <person name="Lipzen A."/>
            <person name="Chen C."/>
            <person name="Yanf M."/>
            <person name="Daum C."/>
            <person name="Ng V."/>
            <person name="Clum A."/>
            <person name="Steindorff A."/>
            <person name="Ohm R."/>
            <person name="Martin F."/>
            <person name="Silar P."/>
            <person name="Natvig D."/>
            <person name="Lalanne C."/>
            <person name="Gautier V."/>
            <person name="Ament-Velasquez S.L."/>
            <person name="Kruys A."/>
            <person name="Hutchinson M.I."/>
            <person name="Powell A.J."/>
            <person name="Barry K."/>
            <person name="Miller A.N."/>
            <person name="Grigoriev I.V."/>
            <person name="Debuchy R."/>
            <person name="Gladieux P."/>
            <person name="Thoren M.H."/>
            <person name="Johannesson H."/>
        </authorList>
    </citation>
    <scope>NUCLEOTIDE SEQUENCE</scope>
    <source>
        <strain evidence="4">CBS 955.72</strain>
    </source>
</reference>
<comment type="caution">
    <text evidence="4">The sequence shown here is derived from an EMBL/GenBank/DDBJ whole genome shotgun (WGS) entry which is preliminary data.</text>
</comment>
<evidence type="ECO:0000313" key="5">
    <source>
        <dbReference type="Proteomes" id="UP001275084"/>
    </source>
</evidence>
<sequence>MVGTSLLALSLLGIGALHALPTKSVEERQFEIGGGGQGGGFTWGPGGSELPQCKEDVPASEQTGCVLSPISSGFTHPKRGFTLPPDYNTNTKEVIKQLERDLITLQNKRNKTSDDHSEIAALKSALKYLVGITVISAPPGGSSTFTPGKRFTLPPDYNANTKEVIKQLERELIQLQNKRNKTSEDHSEISAIKSALKYLAGIVSISAPPGGSSTFTPGKRE</sequence>
<organism evidence="4 5">
    <name type="scientific">Lasiosphaeria hispida</name>
    <dbReference type="NCBI Taxonomy" id="260671"/>
    <lineage>
        <taxon>Eukaryota</taxon>
        <taxon>Fungi</taxon>
        <taxon>Dikarya</taxon>
        <taxon>Ascomycota</taxon>
        <taxon>Pezizomycotina</taxon>
        <taxon>Sordariomycetes</taxon>
        <taxon>Sordariomycetidae</taxon>
        <taxon>Sordariales</taxon>
        <taxon>Lasiosphaeriaceae</taxon>
        <taxon>Lasiosphaeria</taxon>
    </lineage>
</organism>
<feature type="region of interest" description="Disordered" evidence="2">
    <location>
        <begin position="34"/>
        <end position="57"/>
    </location>
</feature>
<evidence type="ECO:0000313" key="4">
    <source>
        <dbReference type="EMBL" id="KAK3352797.1"/>
    </source>
</evidence>
<evidence type="ECO:0000256" key="1">
    <source>
        <dbReference type="SAM" id="Coils"/>
    </source>
</evidence>
<keyword evidence="1" id="KW-0175">Coiled coil</keyword>
<dbReference type="AlphaFoldDB" id="A0AAJ0HI23"/>
<reference evidence="4" key="1">
    <citation type="journal article" date="2023" name="Mol. Phylogenet. Evol.">
        <title>Genome-scale phylogeny and comparative genomics of the fungal order Sordariales.</title>
        <authorList>
            <person name="Hensen N."/>
            <person name="Bonometti L."/>
            <person name="Westerberg I."/>
            <person name="Brannstrom I.O."/>
            <person name="Guillou S."/>
            <person name="Cros-Aarteil S."/>
            <person name="Calhoun S."/>
            <person name="Haridas S."/>
            <person name="Kuo A."/>
            <person name="Mondo S."/>
            <person name="Pangilinan J."/>
            <person name="Riley R."/>
            <person name="LaButti K."/>
            <person name="Andreopoulos B."/>
            <person name="Lipzen A."/>
            <person name="Chen C."/>
            <person name="Yan M."/>
            <person name="Daum C."/>
            <person name="Ng V."/>
            <person name="Clum A."/>
            <person name="Steindorff A."/>
            <person name="Ohm R.A."/>
            <person name="Martin F."/>
            <person name="Silar P."/>
            <person name="Natvig D.O."/>
            <person name="Lalanne C."/>
            <person name="Gautier V."/>
            <person name="Ament-Velasquez S.L."/>
            <person name="Kruys A."/>
            <person name="Hutchinson M.I."/>
            <person name="Powell A.J."/>
            <person name="Barry K."/>
            <person name="Miller A.N."/>
            <person name="Grigoriev I.V."/>
            <person name="Debuchy R."/>
            <person name="Gladieux P."/>
            <person name="Hiltunen Thoren M."/>
            <person name="Johannesson H."/>
        </authorList>
    </citation>
    <scope>NUCLEOTIDE SEQUENCE</scope>
    <source>
        <strain evidence="4">CBS 955.72</strain>
    </source>
</reference>
<feature type="compositionally biased region" description="Gly residues" evidence="2">
    <location>
        <begin position="34"/>
        <end position="47"/>
    </location>
</feature>
<evidence type="ECO:0000256" key="3">
    <source>
        <dbReference type="SAM" id="SignalP"/>
    </source>
</evidence>